<feature type="domain" description="Inositol polyphosphate-related phosphatase" evidence="3">
    <location>
        <begin position="53"/>
        <end position="373"/>
    </location>
</feature>
<dbReference type="Gene3D" id="3.60.10.10">
    <property type="entry name" value="Endonuclease/exonuclease/phosphatase"/>
    <property type="match status" value="1"/>
</dbReference>
<dbReference type="PANTHER" id="PTHR12997">
    <property type="entry name" value="TYPE I INOSITOL-1,4,5-TRISPHOSPHATE 5-PHOSPHATASE"/>
    <property type="match status" value="1"/>
</dbReference>
<dbReference type="EMBL" id="SRMA01026008">
    <property type="protein sequence ID" value="TRY89012.1"/>
    <property type="molecule type" value="Genomic_DNA"/>
</dbReference>
<evidence type="ECO:0000256" key="1">
    <source>
        <dbReference type="ARBA" id="ARBA00012997"/>
    </source>
</evidence>
<dbReference type="GO" id="GO:0004445">
    <property type="term" value="F:inositol-polyphosphate 5-phosphatase activity"/>
    <property type="evidence" value="ECO:0007669"/>
    <property type="project" value="UniProtKB-EC"/>
</dbReference>
<dbReference type="OrthoDB" id="5780965at2759"/>
<evidence type="ECO:0000313" key="4">
    <source>
        <dbReference type="EMBL" id="TRY89011.1"/>
    </source>
</evidence>
<dbReference type="SMART" id="SM00128">
    <property type="entry name" value="IPPc"/>
    <property type="match status" value="1"/>
</dbReference>
<evidence type="ECO:0000313" key="5">
    <source>
        <dbReference type="Proteomes" id="UP000316079"/>
    </source>
</evidence>
<comment type="caution">
    <text evidence="4">The sequence shown here is derived from an EMBL/GenBank/DDBJ whole genome shotgun (WGS) entry which is preliminary data.</text>
</comment>
<dbReference type="Pfam" id="PF22669">
    <property type="entry name" value="Exo_endo_phos2"/>
    <property type="match status" value="1"/>
</dbReference>
<accession>A0A553QGE6</accession>
<reference evidence="4 5" key="1">
    <citation type="journal article" date="2019" name="Sci. Data">
        <title>Hybrid genome assembly and annotation of Danionella translucida.</title>
        <authorList>
            <person name="Kadobianskyi M."/>
            <person name="Schulze L."/>
            <person name="Schuelke M."/>
            <person name="Judkewitz B."/>
        </authorList>
    </citation>
    <scope>NUCLEOTIDE SEQUENCE [LARGE SCALE GENOMIC DNA]</scope>
    <source>
        <strain evidence="4 5">Bolton</strain>
    </source>
</reference>
<reference evidence="4" key="2">
    <citation type="submission" date="2019-04" db="EMBL/GenBank/DDBJ databases">
        <authorList>
            <person name="Kadobianskyi M."/>
            <person name="Schulze L."/>
            <person name="Schuelke M."/>
            <person name="Judkewitz B."/>
        </authorList>
    </citation>
    <scope>NUCLEOTIDE SEQUENCE</scope>
    <source>
        <strain evidence="4">Bolton</strain>
        <tissue evidence="4">Whole-body</tissue>
    </source>
</reference>
<gene>
    <name evidence="4" type="ORF">DNTS_029298</name>
</gene>
<dbReference type="EMBL" id="SRMA01026008">
    <property type="protein sequence ID" value="TRY89011.1"/>
    <property type="molecule type" value="Genomic_DNA"/>
</dbReference>
<dbReference type="Proteomes" id="UP000316079">
    <property type="component" value="Unassembled WGS sequence"/>
</dbReference>
<name>A0A553QGE6_9TELE</name>
<sequence>MVKVFLGFSLSSGPEMGPEIGVSLDDEKCYCTSPLYSASPGFLPGLLRSIEGISAQFCPSALSPEQAAGRSRHMSNLALGCCYFLHESLKHIQQFDFKVKKFRKVCGKEVYSDALPHTLEKEKFPQDYFPECKWSRKGFIRTRWALADCAFDLVNIHLFHDASNLVAWEKSPSVYCGSRQKALGYALERITDQRYERLPFFIFGDFNFRLDTRQVIQSLCSSAAMQTVRSPDSNEIDKLIFRESDNDHKVVLQLEKKLFNYINQEVFRENNGAPLQEFDTEVSLFKERLLELDITFPPSYPYSEDSGQGKLYMNTRCPAWCDRILMTPSARELIHKAESEEKSVTYDTIGASVCMGDHKPVYLYFRFNPGAVKRRTLKQHCCSLQ</sequence>
<evidence type="ECO:0000259" key="3">
    <source>
        <dbReference type="SMART" id="SM00128"/>
    </source>
</evidence>
<protein>
    <recommendedName>
        <fullName evidence="1">inositol-polyphosphate 5-phosphatase</fullName>
        <ecNumber evidence="1">3.1.3.56</ecNumber>
    </recommendedName>
</protein>
<evidence type="ECO:0000256" key="2">
    <source>
        <dbReference type="ARBA" id="ARBA00023599"/>
    </source>
</evidence>
<keyword evidence="5" id="KW-1185">Reference proteome</keyword>
<dbReference type="PANTHER" id="PTHR12997:SF10">
    <property type="entry name" value="INOSITOL-POLYPHOSPHATE 5-PHOSPHATASE"/>
    <property type="match status" value="1"/>
</dbReference>
<dbReference type="InterPro" id="IPR000300">
    <property type="entry name" value="IPPc"/>
</dbReference>
<dbReference type="STRING" id="623744.A0A553QGE6"/>
<proteinExistence type="inferred from homology"/>
<dbReference type="AlphaFoldDB" id="A0A553QGE6"/>
<organism evidence="4 5">
    <name type="scientific">Danionella cerebrum</name>
    <dbReference type="NCBI Taxonomy" id="2873325"/>
    <lineage>
        <taxon>Eukaryota</taxon>
        <taxon>Metazoa</taxon>
        <taxon>Chordata</taxon>
        <taxon>Craniata</taxon>
        <taxon>Vertebrata</taxon>
        <taxon>Euteleostomi</taxon>
        <taxon>Actinopterygii</taxon>
        <taxon>Neopterygii</taxon>
        <taxon>Teleostei</taxon>
        <taxon>Ostariophysi</taxon>
        <taxon>Cypriniformes</taxon>
        <taxon>Danionidae</taxon>
        <taxon>Danioninae</taxon>
        <taxon>Danionella</taxon>
    </lineage>
</organism>
<dbReference type="SUPFAM" id="SSF56219">
    <property type="entry name" value="DNase I-like"/>
    <property type="match status" value="1"/>
</dbReference>
<dbReference type="EC" id="3.1.3.56" evidence="1"/>
<dbReference type="InterPro" id="IPR039737">
    <property type="entry name" value="INPP5A"/>
</dbReference>
<comment type="similarity">
    <text evidence="2">Belongs to the inositol 1,4,5-trisphosphate 5-phosphatase type I family.</text>
</comment>
<dbReference type="GO" id="GO:0046856">
    <property type="term" value="P:phosphatidylinositol dephosphorylation"/>
    <property type="evidence" value="ECO:0007669"/>
    <property type="project" value="InterPro"/>
</dbReference>
<dbReference type="InterPro" id="IPR036691">
    <property type="entry name" value="Endo/exonu/phosph_ase_sf"/>
</dbReference>